<sequence>MAIRVRRVGTHLSFNRVVEPEPDMHGLTFHWNTGGPQRSALWVLRCETKSFQEVIAAMLESDRHATLDAIATALKAEGAKTAD</sequence>
<dbReference type="RefSeq" id="WP_182575891.1">
    <property type="nucleotide sequence ID" value="NZ_JACJHY010000043.1"/>
</dbReference>
<dbReference type="Proteomes" id="UP000587524">
    <property type="component" value="Unassembled WGS sequence"/>
</dbReference>
<organism evidence="1 2">
    <name type="scientific">Aminobacter ciceronei</name>
    <dbReference type="NCBI Taxonomy" id="150723"/>
    <lineage>
        <taxon>Bacteria</taxon>
        <taxon>Pseudomonadati</taxon>
        <taxon>Pseudomonadota</taxon>
        <taxon>Alphaproteobacteria</taxon>
        <taxon>Hyphomicrobiales</taxon>
        <taxon>Phyllobacteriaceae</taxon>
        <taxon>Aminobacter</taxon>
    </lineage>
</organism>
<comment type="caution">
    <text evidence="1">The sequence shown here is derived from an EMBL/GenBank/DDBJ whole genome shotgun (WGS) entry which is preliminary data.</text>
</comment>
<gene>
    <name evidence="1" type="ORF">HNQ97_005963</name>
</gene>
<evidence type="ECO:0000313" key="2">
    <source>
        <dbReference type="Proteomes" id="UP000587524"/>
    </source>
</evidence>
<reference evidence="1 2" key="1">
    <citation type="submission" date="2020-08" db="EMBL/GenBank/DDBJ databases">
        <title>Genomic Encyclopedia of Type Strains, Phase IV (KMG-IV): sequencing the most valuable type-strain genomes for metagenomic binning, comparative biology and taxonomic classification.</title>
        <authorList>
            <person name="Goeker M."/>
        </authorList>
    </citation>
    <scope>NUCLEOTIDE SEQUENCE [LARGE SCALE GENOMIC DNA]</scope>
    <source>
        <strain evidence="1 2">DSM 17455</strain>
    </source>
</reference>
<evidence type="ECO:0000313" key="1">
    <source>
        <dbReference type="EMBL" id="MBA9023930.1"/>
    </source>
</evidence>
<accession>A0ABR6CG02</accession>
<keyword evidence="2" id="KW-1185">Reference proteome</keyword>
<dbReference type="EMBL" id="JACJHZ010000043">
    <property type="protein sequence ID" value="MBA9023930.1"/>
    <property type="molecule type" value="Genomic_DNA"/>
</dbReference>
<name>A0ABR6CG02_9HYPH</name>
<proteinExistence type="predicted"/>
<protein>
    <submittedName>
        <fullName evidence="1">Uncharacterized protein</fullName>
    </submittedName>
</protein>